<dbReference type="InterPro" id="IPR036412">
    <property type="entry name" value="HAD-like_sf"/>
</dbReference>
<accession>A0ABT9ZK74</accession>
<sequence length="222" mass="25893">MINAILFDFDGTLLNRDESVKKFITNQYDRLHQWVGHVPKETYVARFIELDKRGYVWKDKVYQQLTRECQITGLTWEALLKDYLHEFKHHCVPYDGLIQMLERLKSRNILLGIISNGFGQFQLDNIKALGIAEYFNVILISEWEGIKKPNPKIFNRALKKLNVSSSQTIFVGDHPENDVYAAQHVGITGIWKKDLQWDNVQADYTIQQLGELPQIITNLNEQ</sequence>
<dbReference type="InterPro" id="IPR051400">
    <property type="entry name" value="HAD-like_hydrolase"/>
</dbReference>
<keyword evidence="4" id="KW-0460">Magnesium</keyword>
<dbReference type="InterPro" id="IPR041492">
    <property type="entry name" value="HAD_2"/>
</dbReference>
<dbReference type="InterPro" id="IPR006439">
    <property type="entry name" value="HAD-SF_hydro_IA"/>
</dbReference>
<reference evidence="5 6" key="1">
    <citation type="submission" date="2023-07" db="EMBL/GenBank/DDBJ databases">
        <title>Genomic Encyclopedia of Type Strains, Phase IV (KMG-IV): sequencing the most valuable type-strain genomes for metagenomic binning, comparative biology and taxonomic classification.</title>
        <authorList>
            <person name="Goeker M."/>
        </authorList>
    </citation>
    <scope>NUCLEOTIDE SEQUENCE [LARGE SCALE GENOMIC DNA]</scope>
    <source>
        <strain evidence="5 6">DSM 29005</strain>
    </source>
</reference>
<dbReference type="SUPFAM" id="SSF56784">
    <property type="entry name" value="HAD-like"/>
    <property type="match status" value="1"/>
</dbReference>
<dbReference type="Proteomes" id="UP001234495">
    <property type="component" value="Unassembled WGS sequence"/>
</dbReference>
<keyword evidence="3 5" id="KW-0378">Hydrolase</keyword>
<dbReference type="NCBIfam" id="TIGR01509">
    <property type="entry name" value="HAD-SF-IA-v3"/>
    <property type="match status" value="1"/>
</dbReference>
<dbReference type="SFLD" id="SFLDG01129">
    <property type="entry name" value="C1.5:_HAD__Beta-PGM__Phosphata"/>
    <property type="match status" value="1"/>
</dbReference>
<protein>
    <submittedName>
        <fullName evidence="5">Hydrolase of the HAD superfamily</fullName>
    </submittedName>
</protein>
<evidence type="ECO:0000313" key="6">
    <source>
        <dbReference type="Proteomes" id="UP001234495"/>
    </source>
</evidence>
<dbReference type="PRINTS" id="PR00413">
    <property type="entry name" value="HADHALOGNASE"/>
</dbReference>
<comment type="caution">
    <text evidence="5">The sequence shown here is derived from an EMBL/GenBank/DDBJ whole genome shotgun (WGS) entry which is preliminary data.</text>
</comment>
<dbReference type="GO" id="GO:0016787">
    <property type="term" value="F:hydrolase activity"/>
    <property type="evidence" value="ECO:0007669"/>
    <property type="project" value="UniProtKB-KW"/>
</dbReference>
<proteinExistence type="predicted"/>
<dbReference type="Gene3D" id="3.40.50.1000">
    <property type="entry name" value="HAD superfamily/HAD-like"/>
    <property type="match status" value="1"/>
</dbReference>
<evidence type="ECO:0000256" key="1">
    <source>
        <dbReference type="ARBA" id="ARBA00001946"/>
    </source>
</evidence>
<comment type="cofactor">
    <cofactor evidence="1">
        <name>Mg(2+)</name>
        <dbReference type="ChEBI" id="CHEBI:18420"/>
    </cofactor>
</comment>
<dbReference type="InterPro" id="IPR023214">
    <property type="entry name" value="HAD_sf"/>
</dbReference>
<dbReference type="NCBIfam" id="TIGR01549">
    <property type="entry name" value="HAD-SF-IA-v1"/>
    <property type="match status" value="1"/>
</dbReference>
<dbReference type="PANTHER" id="PTHR46470:SF2">
    <property type="entry name" value="GLYCERALDEHYDE 3-PHOSPHATE PHOSPHATASE"/>
    <property type="match status" value="1"/>
</dbReference>
<evidence type="ECO:0000313" key="5">
    <source>
        <dbReference type="EMBL" id="MDQ0232667.1"/>
    </source>
</evidence>
<name>A0ABT9ZK74_9BACI</name>
<evidence type="ECO:0000256" key="2">
    <source>
        <dbReference type="ARBA" id="ARBA00022723"/>
    </source>
</evidence>
<dbReference type="RefSeq" id="WP_307344866.1">
    <property type="nucleotide sequence ID" value="NZ_JAUSUD010000023.1"/>
</dbReference>
<dbReference type="EMBL" id="JAUSUD010000023">
    <property type="protein sequence ID" value="MDQ0232667.1"/>
    <property type="molecule type" value="Genomic_DNA"/>
</dbReference>
<dbReference type="SFLD" id="SFLDS00003">
    <property type="entry name" value="Haloacid_Dehalogenase"/>
    <property type="match status" value="1"/>
</dbReference>
<dbReference type="Pfam" id="PF13419">
    <property type="entry name" value="HAD_2"/>
    <property type="match status" value="1"/>
</dbReference>
<keyword evidence="6" id="KW-1185">Reference proteome</keyword>
<dbReference type="PROSITE" id="PS01228">
    <property type="entry name" value="COF_1"/>
    <property type="match status" value="1"/>
</dbReference>
<gene>
    <name evidence="5" type="ORF">J2S19_003989</name>
</gene>
<dbReference type="Gene3D" id="1.10.150.520">
    <property type="match status" value="1"/>
</dbReference>
<dbReference type="PANTHER" id="PTHR46470">
    <property type="entry name" value="N-ACYLNEURAMINATE-9-PHOSPHATASE"/>
    <property type="match status" value="1"/>
</dbReference>
<evidence type="ECO:0000256" key="4">
    <source>
        <dbReference type="ARBA" id="ARBA00022842"/>
    </source>
</evidence>
<organism evidence="5 6">
    <name type="scientific">Metabacillus malikii</name>
    <dbReference type="NCBI Taxonomy" id="1504265"/>
    <lineage>
        <taxon>Bacteria</taxon>
        <taxon>Bacillati</taxon>
        <taxon>Bacillota</taxon>
        <taxon>Bacilli</taxon>
        <taxon>Bacillales</taxon>
        <taxon>Bacillaceae</taxon>
        <taxon>Metabacillus</taxon>
    </lineage>
</organism>
<keyword evidence="2" id="KW-0479">Metal-binding</keyword>
<evidence type="ECO:0000256" key="3">
    <source>
        <dbReference type="ARBA" id="ARBA00022801"/>
    </source>
</evidence>